<dbReference type="Proteomes" id="UP000472262">
    <property type="component" value="Unassembled WGS sequence"/>
</dbReference>
<reference evidence="2" key="2">
    <citation type="submission" date="2025-09" db="UniProtKB">
        <authorList>
            <consortium name="Ensembl"/>
        </authorList>
    </citation>
    <scope>IDENTIFICATION</scope>
</reference>
<name>A0A672NYN8_SINGR</name>
<feature type="compositionally biased region" description="Basic residues" evidence="1">
    <location>
        <begin position="9"/>
        <end position="22"/>
    </location>
</feature>
<feature type="region of interest" description="Disordered" evidence="1">
    <location>
        <begin position="1"/>
        <end position="30"/>
    </location>
</feature>
<dbReference type="InParanoid" id="A0A672NYN8"/>
<reference evidence="2" key="1">
    <citation type="submission" date="2025-08" db="UniProtKB">
        <authorList>
            <consortium name="Ensembl"/>
        </authorList>
    </citation>
    <scope>IDENTIFICATION</scope>
</reference>
<sequence>MKKDGIQTRNRKVSNRSKKGKKSSASEVYPDMSHMAAPDEHVGHYSLNPGPLLSYSHTPHLLTPSTLHSSPTLPYTHHPHSGMVPTLV</sequence>
<dbReference type="AlphaFoldDB" id="A0A672NYN8"/>
<evidence type="ECO:0000313" key="3">
    <source>
        <dbReference type="Proteomes" id="UP000472262"/>
    </source>
</evidence>
<evidence type="ECO:0000313" key="2">
    <source>
        <dbReference type="Ensembl" id="ENSSGRP00000056021.1"/>
    </source>
</evidence>
<proteinExistence type="predicted"/>
<organism evidence="2 3">
    <name type="scientific">Sinocyclocheilus grahami</name>
    <name type="common">Dianchi golden-line fish</name>
    <name type="synonym">Barbus grahami</name>
    <dbReference type="NCBI Taxonomy" id="75366"/>
    <lineage>
        <taxon>Eukaryota</taxon>
        <taxon>Metazoa</taxon>
        <taxon>Chordata</taxon>
        <taxon>Craniata</taxon>
        <taxon>Vertebrata</taxon>
        <taxon>Euteleostomi</taxon>
        <taxon>Actinopterygii</taxon>
        <taxon>Neopterygii</taxon>
        <taxon>Teleostei</taxon>
        <taxon>Ostariophysi</taxon>
        <taxon>Cypriniformes</taxon>
        <taxon>Cyprinidae</taxon>
        <taxon>Cyprininae</taxon>
        <taxon>Sinocyclocheilus</taxon>
    </lineage>
</organism>
<protein>
    <submittedName>
        <fullName evidence="2">Uncharacterized protein</fullName>
    </submittedName>
</protein>
<dbReference type="OMA" id="SHMAAPD"/>
<accession>A0A672NYN8</accession>
<keyword evidence="3" id="KW-1185">Reference proteome</keyword>
<dbReference type="Ensembl" id="ENSSGRT00000059814.1">
    <property type="protein sequence ID" value="ENSSGRP00000056021.1"/>
    <property type="gene ID" value="ENSSGRG00000029367.1"/>
</dbReference>
<evidence type="ECO:0000256" key="1">
    <source>
        <dbReference type="SAM" id="MobiDB-lite"/>
    </source>
</evidence>